<protein>
    <submittedName>
        <fullName evidence="8">Uncharacterized protein</fullName>
    </submittedName>
</protein>
<dbReference type="InterPro" id="IPR020590">
    <property type="entry name" value="Guanylate_kinase_CS"/>
</dbReference>
<evidence type="ECO:0000256" key="3">
    <source>
        <dbReference type="ARBA" id="ARBA00023136"/>
    </source>
</evidence>
<dbReference type="CDD" id="cd06735">
    <property type="entry name" value="PDZ5_MAGI-1_3-like"/>
    <property type="match status" value="1"/>
</dbReference>
<dbReference type="FunFam" id="2.30.42.10:FF:000005">
    <property type="entry name" value="Membrane associated guanylate kinase, WW and PDZ domain containing 1"/>
    <property type="match status" value="1"/>
</dbReference>
<dbReference type="PROSITE" id="PS00856">
    <property type="entry name" value="GUANYLATE_KINASE_1"/>
    <property type="match status" value="1"/>
</dbReference>
<feature type="domain" description="PDZ" evidence="7">
    <location>
        <begin position="593"/>
        <end position="675"/>
    </location>
</feature>
<dbReference type="EMBL" id="OC858157">
    <property type="protein sequence ID" value="CAD7626113.1"/>
    <property type="molecule type" value="Genomic_DNA"/>
</dbReference>
<dbReference type="SMART" id="SM00072">
    <property type="entry name" value="GuKc"/>
    <property type="match status" value="1"/>
</dbReference>
<dbReference type="Gene3D" id="3.30.63.10">
    <property type="entry name" value="Guanylate Kinase phosphate binding domain"/>
    <property type="match status" value="1"/>
</dbReference>
<proteinExistence type="predicted"/>
<reference evidence="8" key="1">
    <citation type="submission" date="2020-11" db="EMBL/GenBank/DDBJ databases">
        <authorList>
            <person name="Tran Van P."/>
        </authorList>
    </citation>
    <scope>NUCLEOTIDE SEQUENCE</scope>
</reference>
<dbReference type="PROSITE" id="PS50106">
    <property type="entry name" value="PDZ"/>
    <property type="match status" value="5"/>
</dbReference>
<dbReference type="Proteomes" id="UP000759131">
    <property type="component" value="Unassembled WGS sequence"/>
</dbReference>
<evidence type="ECO:0000313" key="8">
    <source>
        <dbReference type="EMBL" id="CAD7626113.1"/>
    </source>
</evidence>
<evidence type="ECO:0000259" key="7">
    <source>
        <dbReference type="PROSITE" id="PS50106"/>
    </source>
</evidence>
<dbReference type="CDD" id="cd00201">
    <property type="entry name" value="WW"/>
    <property type="match status" value="1"/>
</dbReference>
<dbReference type="Gene3D" id="2.20.70.10">
    <property type="match status" value="1"/>
</dbReference>
<dbReference type="Pfam" id="PF00625">
    <property type="entry name" value="Guanylate_kin"/>
    <property type="match status" value="1"/>
</dbReference>
<evidence type="ECO:0000256" key="1">
    <source>
        <dbReference type="ARBA" id="ARBA00004170"/>
    </source>
</evidence>
<dbReference type="SUPFAM" id="SSF52540">
    <property type="entry name" value="P-loop containing nucleoside triphosphate hydrolases"/>
    <property type="match status" value="1"/>
</dbReference>
<dbReference type="SMART" id="SM00228">
    <property type="entry name" value="PDZ"/>
    <property type="match status" value="5"/>
</dbReference>
<dbReference type="InterPro" id="IPR001202">
    <property type="entry name" value="WW_dom"/>
</dbReference>
<dbReference type="AlphaFoldDB" id="A0A7R9KNJ5"/>
<name>A0A7R9KNJ5_9ACAR</name>
<dbReference type="PANTHER" id="PTHR10316:SF40">
    <property type="entry name" value="LD27118P"/>
    <property type="match status" value="1"/>
</dbReference>
<accession>A0A7R9KNJ5</accession>
<comment type="subcellular location">
    <subcellularLocation>
        <location evidence="1">Membrane</location>
        <topology evidence="1">Peripheral membrane protein</topology>
    </subcellularLocation>
</comment>
<dbReference type="InterPro" id="IPR036034">
    <property type="entry name" value="PDZ_sf"/>
</dbReference>
<dbReference type="GO" id="GO:0007165">
    <property type="term" value="P:signal transduction"/>
    <property type="evidence" value="ECO:0007669"/>
    <property type="project" value="TreeGrafter"/>
</dbReference>
<dbReference type="PROSITE" id="PS50052">
    <property type="entry name" value="GUANYLATE_KINASE_2"/>
    <property type="match status" value="1"/>
</dbReference>
<feature type="domain" description="PDZ" evidence="7">
    <location>
        <begin position="681"/>
        <end position="761"/>
    </location>
</feature>
<dbReference type="InterPro" id="IPR008144">
    <property type="entry name" value="Guanylate_kin-like_dom"/>
</dbReference>
<dbReference type="SUPFAM" id="SSF50156">
    <property type="entry name" value="PDZ domain-like"/>
    <property type="match status" value="5"/>
</dbReference>
<evidence type="ECO:0000256" key="4">
    <source>
        <dbReference type="SAM" id="MobiDB-lite"/>
    </source>
</evidence>
<dbReference type="GO" id="GO:0016020">
    <property type="term" value="C:membrane"/>
    <property type="evidence" value="ECO:0007669"/>
    <property type="project" value="UniProtKB-SubCell"/>
</dbReference>
<dbReference type="InterPro" id="IPR001478">
    <property type="entry name" value="PDZ"/>
</dbReference>
<feature type="domain" description="WW" evidence="5">
    <location>
        <begin position="262"/>
        <end position="295"/>
    </location>
</feature>
<evidence type="ECO:0000259" key="6">
    <source>
        <dbReference type="PROSITE" id="PS50052"/>
    </source>
</evidence>
<dbReference type="PROSITE" id="PS01159">
    <property type="entry name" value="WW_DOMAIN_1"/>
    <property type="match status" value="1"/>
</dbReference>
<dbReference type="FunFam" id="2.20.70.10:FF:000001">
    <property type="entry name" value="Membrane-associated guanylate kinase, WW and PDZ domain-containing protein 1"/>
    <property type="match status" value="1"/>
</dbReference>
<dbReference type="InterPro" id="IPR027417">
    <property type="entry name" value="P-loop_NTPase"/>
</dbReference>
<dbReference type="InterPro" id="IPR008145">
    <property type="entry name" value="GK/Ca_channel_bsu"/>
</dbReference>
<evidence type="ECO:0000259" key="5">
    <source>
        <dbReference type="PROSITE" id="PS50020"/>
    </source>
</evidence>
<keyword evidence="2" id="KW-0677">Repeat</keyword>
<dbReference type="PROSITE" id="PS50020">
    <property type="entry name" value="WW_DOMAIN_2"/>
    <property type="match status" value="1"/>
</dbReference>
<dbReference type="OrthoDB" id="66881at2759"/>
<dbReference type="Gene3D" id="2.30.42.10">
    <property type="match status" value="5"/>
</dbReference>
<feature type="domain" description="PDZ" evidence="7">
    <location>
        <begin position="764"/>
        <end position="845"/>
    </location>
</feature>
<dbReference type="CDD" id="cd06734">
    <property type="entry name" value="PDZ4_MAGI-1_3-like"/>
    <property type="match status" value="1"/>
</dbReference>
<evidence type="ECO:0000256" key="2">
    <source>
        <dbReference type="ARBA" id="ARBA00022737"/>
    </source>
</evidence>
<sequence>MQETLSSQLTDSHKQQIQQQFNNSDANHQNNDTNHQIYQNDNDLPPHYQQTHHWSQSLFHYDNIVIGDWSIGGGSDYGQLPYFIDSGDIIIEVDGVKVAGLTRQDVCEIVNAKPTHSVKSVQASNAYGLPIELREYLARRFARGSIDHDLQATIRDNVYVRTIPCTTRPPRPNETDGVDYKFVTKEQFIEMDRSGLLLESGVYAAHFYGTPLPLTTFPSNDSPNNTSNNLPNYEQISMNNSNTSLASKRRRNRSNIAAIDASSLPHGWERISDAHYGVYYIDHINKRTQYERPYETELIKGVSGFGFTLVEIDKGLVVVKSIIPGGPAYSSGVIQPGDVLVSVSGVSVAGLQHSDIAKLFATFTVGDRIKLTFARGYQLPPDLNDDEFDLLSVTLTKGIQGFGFTISDAHSGQKVKKILDIDRCGALRQGDILLSINGCDLSEMSHLDVVEALKQCPIDESAVLMVKRKKRFRSKTPIILQNNWDNEDSYLPPVRNCKTPNAEMMGRMRDTNNEFAPNHSVSQYLPNSNSYANDDYFPQHDNIKSQSAPLLPALTAQYVPNDAPLPTPPLQTSIANSDMTTSTTTEDDFEYFRASLTRAESGFGFRIVGGAEEGRNVAIGSIVIGGVAHRDGVLKAGDEIISINDRNVMGASHQEVVQLMSQTGPMVAILVRRKRNADTYDVTLFREDAEGFGFVIISCGDCALIGRIIEGSPAHRCQRLHIRDRIIAVNGIDITSLTHPEIVNMIKESGESLQLRIIPADCYTVELIRGPKGFGFSIRGGAEFNGMPLFILRIAPDGPAFSLLNIGDEIIEINGYSTVGLTHADAVNAISQSGPAVKLKLRRNYVTTGNWTPNMPPIQTMQTFMN</sequence>
<gene>
    <name evidence="8" type="ORF">OSB1V03_LOCUS6546</name>
</gene>
<feature type="domain" description="Guanylate kinase-like" evidence="6">
    <location>
        <begin position="134"/>
        <end position="210"/>
    </location>
</feature>
<dbReference type="Pfam" id="PF00397">
    <property type="entry name" value="WW"/>
    <property type="match status" value="1"/>
</dbReference>
<feature type="region of interest" description="Disordered" evidence="4">
    <location>
        <begin position="24"/>
        <end position="49"/>
    </location>
</feature>
<feature type="domain" description="PDZ" evidence="7">
    <location>
        <begin position="295"/>
        <end position="360"/>
    </location>
</feature>
<dbReference type="Pfam" id="PF00595">
    <property type="entry name" value="PDZ"/>
    <property type="match status" value="5"/>
</dbReference>
<feature type="domain" description="PDZ" evidence="7">
    <location>
        <begin position="392"/>
        <end position="455"/>
    </location>
</feature>
<dbReference type="PANTHER" id="PTHR10316">
    <property type="entry name" value="MEMBRANE ASSOCIATED GUANYLATE KINASE-RELATED"/>
    <property type="match status" value="1"/>
</dbReference>
<keyword evidence="9" id="KW-1185">Reference proteome</keyword>
<keyword evidence="3" id="KW-0472">Membrane</keyword>
<dbReference type="GO" id="GO:0005737">
    <property type="term" value="C:cytoplasm"/>
    <property type="evidence" value="ECO:0007669"/>
    <property type="project" value="TreeGrafter"/>
</dbReference>
<dbReference type="SMART" id="SM00456">
    <property type="entry name" value="WW"/>
    <property type="match status" value="1"/>
</dbReference>
<dbReference type="EMBL" id="CAJPIZ010003582">
    <property type="protein sequence ID" value="CAG2106543.1"/>
    <property type="molecule type" value="Genomic_DNA"/>
</dbReference>
<evidence type="ECO:0000313" key="9">
    <source>
        <dbReference type="Proteomes" id="UP000759131"/>
    </source>
</evidence>
<organism evidence="8">
    <name type="scientific">Medioppia subpectinata</name>
    <dbReference type="NCBI Taxonomy" id="1979941"/>
    <lineage>
        <taxon>Eukaryota</taxon>
        <taxon>Metazoa</taxon>
        <taxon>Ecdysozoa</taxon>
        <taxon>Arthropoda</taxon>
        <taxon>Chelicerata</taxon>
        <taxon>Arachnida</taxon>
        <taxon>Acari</taxon>
        <taxon>Acariformes</taxon>
        <taxon>Sarcoptiformes</taxon>
        <taxon>Oribatida</taxon>
        <taxon>Brachypylina</taxon>
        <taxon>Oppioidea</taxon>
        <taxon>Oppiidae</taxon>
        <taxon>Medioppia</taxon>
    </lineage>
</organism>